<feature type="domain" description="Secretion system C-terminal sorting" evidence="4">
    <location>
        <begin position="427"/>
        <end position="492"/>
    </location>
</feature>
<proteinExistence type="predicted"/>
<reference evidence="5 6" key="1">
    <citation type="submission" date="2020-07" db="EMBL/GenBank/DDBJ databases">
        <title>Moheibacter lacus sp. nov., a member of the family Flavobacteriaceae isolated from freshwater lake sediment.</title>
        <authorList>
            <person name="Liu Y."/>
        </authorList>
    </citation>
    <scope>NUCLEOTIDE SEQUENCE [LARGE SCALE GENOMIC DNA]</scope>
    <source>
        <strain evidence="5 6">BDHS18</strain>
    </source>
</reference>
<evidence type="ECO:0000313" key="5">
    <source>
        <dbReference type="EMBL" id="MBA5629159.1"/>
    </source>
</evidence>
<evidence type="ECO:0000256" key="1">
    <source>
        <dbReference type="ARBA" id="ARBA00022729"/>
    </source>
</evidence>
<dbReference type="InterPro" id="IPR028994">
    <property type="entry name" value="Integrin_alpha_N"/>
</dbReference>
<accession>A0A838ZS95</accession>
<dbReference type="InterPro" id="IPR013517">
    <property type="entry name" value="FG-GAP"/>
</dbReference>
<dbReference type="PANTHER" id="PTHR36220:SF1">
    <property type="entry name" value="GAMMA TUBULIN COMPLEX COMPONENT C-TERMINAL DOMAIN-CONTAINING PROTEIN"/>
    <property type="match status" value="1"/>
</dbReference>
<keyword evidence="6" id="KW-1185">Reference proteome</keyword>
<dbReference type="SUPFAM" id="SSF82171">
    <property type="entry name" value="DPP6 N-terminal domain-like"/>
    <property type="match status" value="1"/>
</dbReference>
<keyword evidence="1" id="KW-0732">Signal</keyword>
<evidence type="ECO:0000313" key="6">
    <source>
        <dbReference type="Proteomes" id="UP000552241"/>
    </source>
</evidence>
<dbReference type="AlphaFoldDB" id="A0A838ZS95"/>
<evidence type="ECO:0000256" key="2">
    <source>
        <dbReference type="ARBA" id="ARBA00022737"/>
    </source>
</evidence>
<organism evidence="5 6">
    <name type="scientific">Moheibacter lacus</name>
    <dbReference type="NCBI Taxonomy" id="2745851"/>
    <lineage>
        <taxon>Bacteria</taxon>
        <taxon>Pseudomonadati</taxon>
        <taxon>Bacteroidota</taxon>
        <taxon>Flavobacteriia</taxon>
        <taxon>Flavobacteriales</taxon>
        <taxon>Weeksellaceae</taxon>
        <taxon>Moheibacter</taxon>
    </lineage>
</organism>
<name>A0A838ZS95_9FLAO</name>
<dbReference type="PANTHER" id="PTHR36220">
    <property type="entry name" value="UNNAMED PRODUCT"/>
    <property type="match status" value="1"/>
</dbReference>
<dbReference type="NCBIfam" id="TIGR04183">
    <property type="entry name" value="Por_Secre_tail"/>
    <property type="match status" value="1"/>
</dbReference>
<evidence type="ECO:0000259" key="4">
    <source>
        <dbReference type="Pfam" id="PF18962"/>
    </source>
</evidence>
<evidence type="ECO:0000256" key="3">
    <source>
        <dbReference type="ARBA" id="ARBA00023180"/>
    </source>
</evidence>
<dbReference type="InterPro" id="IPR026444">
    <property type="entry name" value="Secre_tail"/>
</dbReference>
<comment type="caution">
    <text evidence="5">The sequence shown here is derived from an EMBL/GenBank/DDBJ whole genome shotgun (WGS) entry which is preliminary data.</text>
</comment>
<sequence>MMKQFLQPFKTLITLLFFGIMFTGNAQFEEQAKLVGDFRESRAEFGTSVDFNDDFIAVGASRESIAAGAVYIYKTQGENIEFHQKLTAFDAAEGAEFGGIVRFMDDYLVVASGRANVEEAWMAGALYIYKLDANDEWTFHAKLVASDYQDTALLGANPTCLDTNGNILAVGAMAYDNWTGAVYIFENNDGVWTETQKVEVPDGVQNENFGIGVSISDDYLIVGASGANNGQGKAYVFKKNANNAWELEQVVMASDAQNNIYFGTSVSVDGNQFVVGAYAEGAMSSDVPAAYVFEQNVSGQWDEVQRIASHESGEDTYFGWHCEMKDDMLFVAAPHVFGLEESRVNVYKKNENGSWDEFFTVTPSDNFNAFFGWHFAYHGDKLLVGAPRNDFDENGEDEMMDAGAAFMFKQTNLGFEEMNANQNSISVYPNPVENQLNIVSKEEIKSVEIYSLSGQKISSKKQNSVNVSHLPKGTYIIKTTTISGKVNTQKFIKI</sequence>
<gene>
    <name evidence="5" type="ORF">HU137_05165</name>
</gene>
<protein>
    <submittedName>
        <fullName evidence="5">T9SS type A sorting domain-containing protein</fullName>
    </submittedName>
</protein>
<dbReference type="Proteomes" id="UP000552241">
    <property type="component" value="Unassembled WGS sequence"/>
</dbReference>
<dbReference type="InterPro" id="IPR013519">
    <property type="entry name" value="Int_alpha_beta-p"/>
</dbReference>
<keyword evidence="3" id="KW-0325">Glycoprotein</keyword>
<dbReference type="PROSITE" id="PS51470">
    <property type="entry name" value="FG_GAP"/>
    <property type="match status" value="1"/>
</dbReference>
<dbReference type="Pfam" id="PF14312">
    <property type="entry name" value="FG-GAP_2"/>
    <property type="match status" value="3"/>
</dbReference>
<dbReference type="Pfam" id="PF18962">
    <property type="entry name" value="Por_Secre_tail"/>
    <property type="match status" value="1"/>
</dbReference>
<keyword evidence="2" id="KW-0677">Repeat</keyword>
<dbReference type="Gene3D" id="2.130.10.130">
    <property type="entry name" value="Integrin alpha, N-terminal"/>
    <property type="match status" value="2"/>
</dbReference>
<dbReference type="EMBL" id="JACDZE010000001">
    <property type="protein sequence ID" value="MBA5629159.1"/>
    <property type="molecule type" value="Genomic_DNA"/>
</dbReference>